<dbReference type="Proteomes" id="UP001519362">
    <property type="component" value="Unassembled WGS sequence"/>
</dbReference>
<feature type="domain" description="Transposase IS4-like" evidence="1">
    <location>
        <begin position="172"/>
        <end position="441"/>
    </location>
</feature>
<dbReference type="EMBL" id="JAGIOL010000001">
    <property type="protein sequence ID" value="MBP2437739.1"/>
    <property type="molecule type" value="Genomic_DNA"/>
</dbReference>
<name>A0ABS4ZKC5_9MICO</name>
<keyword evidence="5" id="KW-1185">Reference proteome</keyword>
<reference evidence="4 5" key="1">
    <citation type="submission" date="2021-03" db="EMBL/GenBank/DDBJ databases">
        <title>Sequencing the genomes of 1000 actinobacteria strains.</title>
        <authorList>
            <person name="Klenk H.-P."/>
        </authorList>
    </citation>
    <scope>NUCLEOTIDE SEQUENCE [LARGE SCALE GENOMIC DNA]</scope>
    <source>
        <strain evidence="4 5">DSM 24221</strain>
    </source>
</reference>
<dbReference type="Pfam" id="PF01609">
    <property type="entry name" value="DDE_Tnp_1"/>
    <property type="match status" value="1"/>
</dbReference>
<dbReference type="InterPro" id="IPR002559">
    <property type="entry name" value="Transposase_11"/>
</dbReference>
<comment type="caution">
    <text evidence="4">The sequence shown here is derived from an EMBL/GenBank/DDBJ whole genome shotgun (WGS) entry which is preliminary data.</text>
</comment>
<dbReference type="SUPFAM" id="SSF53098">
    <property type="entry name" value="Ribonuclease H-like"/>
    <property type="match status" value="1"/>
</dbReference>
<dbReference type="NCBIfam" id="NF033559">
    <property type="entry name" value="transpos_IS1634"/>
    <property type="match status" value="1"/>
</dbReference>
<dbReference type="InterPro" id="IPR012337">
    <property type="entry name" value="RNaseH-like_sf"/>
</dbReference>
<evidence type="ECO:0000313" key="3">
    <source>
        <dbReference type="EMBL" id="MBP2436948.1"/>
    </source>
</evidence>
<gene>
    <name evidence="2" type="ORF">JOF34_001206</name>
    <name evidence="3" type="ORF">JOF34_001534</name>
    <name evidence="4" type="ORF">JOF34_002325</name>
</gene>
<evidence type="ECO:0000313" key="5">
    <source>
        <dbReference type="Proteomes" id="UP001519362"/>
    </source>
</evidence>
<sequence>MSPYLRTVKTASGATAVQIVEKKQGSRRIVEHLGSAHTPEDVALLKAAGRQKLAGSQPELDLGLEPDPDRGGPLPMRLTMGPLWRCLNLAFDALRFGDVDGADDVFRQLVLARIIEPTSKLDTPRVLEEAGVSSVSYPTINRRLPVFATDTFRDDLARVLASNAELGPAALVLYDVTTLYYEAHEGDGFREPGFSKERRLEPQITVGLLTDAAGFPLRVEAFEGNKAETATMLPTLEAFMTAHGLSNITVVADAGMVSKANQKAIEQAGLNFILGAKTPKVPYVIERWRNEHPGEPIPDGHVFTQPWPAGPTDGRRDQVYYYRYKHDNARRTLKGIAEQVSKAENAIAGKTPVKRNRFVKLTGGDKTVNRELEDKARALAGIKGYVTNLVDEPAEFVIASYHRLLQVEKSFRMSKGDLKARPIYARLRDSIDAHLQIVIASLAVSRWIEETTGWSIRKIVRTLRVYREGVVTIGDQEVATAVPLDEDAAAVVEAIKTRVSAGH</sequence>
<dbReference type="EMBL" id="JAGIOL010000001">
    <property type="protein sequence ID" value="MBP2436620.1"/>
    <property type="molecule type" value="Genomic_DNA"/>
</dbReference>
<dbReference type="RefSeq" id="WP_420901781.1">
    <property type="nucleotide sequence ID" value="NZ_CP049253.1"/>
</dbReference>
<evidence type="ECO:0000313" key="4">
    <source>
        <dbReference type="EMBL" id="MBP2437739.1"/>
    </source>
</evidence>
<proteinExistence type="predicted"/>
<dbReference type="InterPro" id="IPR047654">
    <property type="entry name" value="IS1634_transpos"/>
</dbReference>
<dbReference type="EMBL" id="JAGIOL010000001">
    <property type="protein sequence ID" value="MBP2436948.1"/>
    <property type="molecule type" value="Genomic_DNA"/>
</dbReference>
<accession>A0ABS4ZKC5</accession>
<organism evidence="4 5">
    <name type="scientific">Microbacterium amylolyticum</name>
    <dbReference type="NCBI Taxonomy" id="936337"/>
    <lineage>
        <taxon>Bacteria</taxon>
        <taxon>Bacillati</taxon>
        <taxon>Actinomycetota</taxon>
        <taxon>Actinomycetes</taxon>
        <taxon>Micrococcales</taxon>
        <taxon>Microbacteriaceae</taxon>
        <taxon>Microbacterium</taxon>
    </lineage>
</organism>
<evidence type="ECO:0000259" key="1">
    <source>
        <dbReference type="Pfam" id="PF01609"/>
    </source>
</evidence>
<evidence type="ECO:0000313" key="2">
    <source>
        <dbReference type="EMBL" id="MBP2436620.1"/>
    </source>
</evidence>
<protein>
    <recommendedName>
        <fullName evidence="1">Transposase IS4-like domain-containing protein</fullName>
    </recommendedName>
</protein>